<gene>
    <name evidence="3" type="ORF">ACETAC_05005</name>
</gene>
<name>A0A975AXD6_9THEO</name>
<reference evidence="3" key="1">
    <citation type="submission" date="2020-08" db="EMBL/GenBank/DDBJ databases">
        <title>Genomic insights into the carbon and energy metabolism of the first obligate autotrophic acetogenic bacterium Aceticella autotrophica gen. nov., sp. nov.</title>
        <authorList>
            <person name="Toshchakov S.V."/>
            <person name="Elcheninov A.G."/>
            <person name="Kublanov I.V."/>
            <person name="Frolov E.N."/>
            <person name="Lebedinsky A.V."/>
        </authorList>
    </citation>
    <scope>NUCLEOTIDE SEQUENCE</scope>
    <source>
        <strain evidence="3">3443-3Ac</strain>
    </source>
</reference>
<evidence type="ECO:0000313" key="3">
    <source>
        <dbReference type="EMBL" id="QSZ28207.1"/>
    </source>
</evidence>
<dbReference type="GO" id="GO:0015074">
    <property type="term" value="P:DNA integration"/>
    <property type="evidence" value="ECO:0007669"/>
    <property type="project" value="InterPro"/>
</dbReference>
<dbReference type="InterPro" id="IPR036397">
    <property type="entry name" value="RNaseH_sf"/>
</dbReference>
<evidence type="ECO:0000313" key="4">
    <source>
        <dbReference type="Proteomes" id="UP000671913"/>
    </source>
</evidence>
<dbReference type="InterPro" id="IPR054353">
    <property type="entry name" value="IstA-like_C"/>
</dbReference>
<organism evidence="3 4">
    <name type="scientific">Aceticella autotrophica</name>
    <dbReference type="NCBI Taxonomy" id="2755338"/>
    <lineage>
        <taxon>Bacteria</taxon>
        <taxon>Bacillati</taxon>
        <taxon>Bacillota</taxon>
        <taxon>Clostridia</taxon>
        <taxon>Thermoanaerobacterales</taxon>
        <taxon>Thermoanaerobacteraceae</taxon>
        <taxon>Aceticella</taxon>
    </lineage>
</organism>
<dbReference type="KEGG" id="aaut:ACETAC_05005"/>
<dbReference type="Proteomes" id="UP000671913">
    <property type="component" value="Chromosome"/>
</dbReference>
<dbReference type="NCBIfam" id="NF033546">
    <property type="entry name" value="transpos_IS21"/>
    <property type="match status" value="1"/>
</dbReference>
<dbReference type="Pfam" id="PF22483">
    <property type="entry name" value="Mu-transpos_C_2"/>
    <property type="match status" value="1"/>
</dbReference>
<keyword evidence="4" id="KW-1185">Reference proteome</keyword>
<feature type="domain" description="Integrase catalytic" evidence="2">
    <location>
        <begin position="152"/>
        <end position="328"/>
    </location>
</feature>
<dbReference type="GO" id="GO:0003676">
    <property type="term" value="F:nucleic acid binding"/>
    <property type="evidence" value="ECO:0007669"/>
    <property type="project" value="InterPro"/>
</dbReference>
<dbReference type="Gene3D" id="3.30.420.10">
    <property type="entry name" value="Ribonuclease H-like superfamily/Ribonuclease H"/>
    <property type="match status" value="1"/>
</dbReference>
<evidence type="ECO:0000256" key="1">
    <source>
        <dbReference type="ARBA" id="ARBA00009277"/>
    </source>
</evidence>
<dbReference type="EMBL" id="CP060096">
    <property type="protein sequence ID" value="QSZ28207.1"/>
    <property type="molecule type" value="Genomic_DNA"/>
</dbReference>
<proteinExistence type="inferred from homology"/>
<dbReference type="InterPro" id="IPR009057">
    <property type="entry name" value="Homeodomain-like_sf"/>
</dbReference>
<evidence type="ECO:0000259" key="2">
    <source>
        <dbReference type="PROSITE" id="PS50994"/>
    </source>
</evidence>
<protein>
    <submittedName>
        <fullName evidence="3">IS21 family transposase</fullName>
    </submittedName>
</protein>
<dbReference type="SUPFAM" id="SSF46689">
    <property type="entry name" value="Homeodomain-like"/>
    <property type="match status" value="1"/>
</dbReference>
<accession>A0A975AXD6</accession>
<dbReference type="PANTHER" id="PTHR35004">
    <property type="entry name" value="TRANSPOSASE RV3428C-RELATED"/>
    <property type="match status" value="1"/>
</dbReference>
<comment type="similarity">
    <text evidence="1">Belongs to the transposase IS21/IS408/IS1162 family.</text>
</comment>
<dbReference type="PROSITE" id="PS50994">
    <property type="entry name" value="INTEGRASE"/>
    <property type="match status" value="1"/>
</dbReference>
<dbReference type="PANTHER" id="PTHR35004:SF7">
    <property type="entry name" value="INTEGRASE PROTEIN"/>
    <property type="match status" value="1"/>
</dbReference>
<dbReference type="AlphaFoldDB" id="A0A975AXD6"/>
<sequence length="532" mass="62475">MELISLKDKQEIILSYIRDGKSQRQISRETGIDRKVIRKYIKKYEEKRGDLINEGKIDGNADIQEIIDDIVEKPKYNSENRHKRKLTEKVINRIKFYLRENEQKRYLGQSKQQKKKIDIYNALREEGYDIGYTSVCQAINEILNDQKEAYIKAEYQLGDVCEFDWGEVKLFIKGKLKTFQMAVFTSAKGNYRFAKLFPKQDTSCFQEAHVSFFEDIKGVYHTVVYDNAKVMVKKFVGRNEKEPTEGLLKLSIYYCFKFRFCNTYRGNEKGHVERSVEFVRRKAFSNKDCFDSMEEANNYLYEVCKKLNNTKNPLKGNKSPAEILEEERSYLLPQLPPFDAARCADLRADKYSTIVVDSCHYSVPDAYVGKIIFTKIYSHKILCYYDNVKIAEHERIYGFNEWSIKIEHYLNTLKKKPGALPSSTALNQADPRLQQIYHIYYTTREKEFIDLLQYVGIVGMQKILDAIDKLRKIDPIEITTDKIKIICERKVDKYIENTKTNNEIEDKSKDMLLKFGSLMPKEAENFKEEAVI</sequence>
<dbReference type="InterPro" id="IPR001584">
    <property type="entry name" value="Integrase_cat-core"/>
</dbReference>